<gene>
    <name evidence="4" type="ORF">THRCLA_02721</name>
</gene>
<organism evidence="4 5">
    <name type="scientific">Thraustotheca clavata</name>
    <dbReference type="NCBI Taxonomy" id="74557"/>
    <lineage>
        <taxon>Eukaryota</taxon>
        <taxon>Sar</taxon>
        <taxon>Stramenopiles</taxon>
        <taxon>Oomycota</taxon>
        <taxon>Saprolegniomycetes</taxon>
        <taxon>Saprolegniales</taxon>
        <taxon>Achlyaceae</taxon>
        <taxon>Thraustotheca</taxon>
    </lineage>
</organism>
<dbReference type="CDD" id="cd21182">
    <property type="entry name" value="Tudor_SMN_SPF30-like"/>
    <property type="match status" value="1"/>
</dbReference>
<evidence type="ECO:0000313" key="5">
    <source>
        <dbReference type="Proteomes" id="UP000243217"/>
    </source>
</evidence>
<dbReference type="PANTHER" id="PTHR13681:SF26">
    <property type="entry name" value="SURVIVAL OF MOTOR NEURON-RELATED-SPLICING FACTOR 30"/>
    <property type="match status" value="1"/>
</dbReference>
<dbReference type="EMBL" id="JNBS01000505">
    <property type="protein sequence ID" value="OQS05099.1"/>
    <property type="molecule type" value="Genomic_DNA"/>
</dbReference>
<evidence type="ECO:0000313" key="4">
    <source>
        <dbReference type="EMBL" id="OQS05099.1"/>
    </source>
</evidence>
<proteinExistence type="predicted"/>
<dbReference type="SUPFAM" id="SSF63748">
    <property type="entry name" value="Tudor/PWWP/MBT"/>
    <property type="match status" value="1"/>
</dbReference>
<dbReference type="GO" id="GO:0005634">
    <property type="term" value="C:nucleus"/>
    <property type="evidence" value="ECO:0007669"/>
    <property type="project" value="UniProtKB-SubCell"/>
</dbReference>
<evidence type="ECO:0000259" key="3">
    <source>
        <dbReference type="PROSITE" id="PS50304"/>
    </source>
</evidence>
<accession>A0A1W0A4I3</accession>
<sequence>MDGTTDDTSIAELQERLVTFKSQLETIEILLTSDPDNQELVGIANDLKEVIRLTTDMLAHNQPEETTQSPYPVGTSVEVNVLSSWCPGVVEAIDLGSDGNEIAVHLLGSNQKHQVKLTDIRNIDAGGLPLVDASLIEVGFSCQAKYYVDSKYYSGKITSITEHGYIILFDGYGNSEEVPLAYLTPLAEAKEEAKPEKADDNKLVPIPPHLNILPTDTEAEKERKRRRIKAIKSLNRQKTIEVERNAKKNDWTKFTQKQGKKRVLGAMTSLKKTSIFASPATVDGRVGVIGSDQKMTQFEDTRKKFKLYKE</sequence>
<dbReference type="Proteomes" id="UP000243217">
    <property type="component" value="Unassembled WGS sequence"/>
</dbReference>
<dbReference type="OrthoDB" id="79171at2759"/>
<dbReference type="AlphaFoldDB" id="A0A1W0A4I3"/>
<feature type="domain" description="Tudor" evidence="3">
    <location>
        <begin position="135"/>
        <end position="193"/>
    </location>
</feature>
<dbReference type="PROSITE" id="PS50304">
    <property type="entry name" value="TUDOR"/>
    <property type="match status" value="1"/>
</dbReference>
<protein>
    <recommendedName>
        <fullName evidence="3">Tudor domain-containing protein</fullName>
    </recommendedName>
</protein>
<evidence type="ECO:0000256" key="2">
    <source>
        <dbReference type="ARBA" id="ARBA00023242"/>
    </source>
</evidence>
<dbReference type="Gene3D" id="2.30.30.140">
    <property type="match status" value="1"/>
</dbReference>
<name>A0A1W0A4I3_9STRA</name>
<comment type="subcellular location">
    <subcellularLocation>
        <location evidence="1">Nucleus</location>
    </subcellularLocation>
</comment>
<keyword evidence="5" id="KW-1185">Reference proteome</keyword>
<dbReference type="STRING" id="74557.A0A1W0A4I3"/>
<comment type="caution">
    <text evidence="4">The sequence shown here is derived from an EMBL/GenBank/DDBJ whole genome shotgun (WGS) entry which is preliminary data.</text>
</comment>
<evidence type="ECO:0000256" key="1">
    <source>
        <dbReference type="ARBA" id="ARBA00004123"/>
    </source>
</evidence>
<keyword evidence="2" id="KW-0539">Nucleus</keyword>
<reference evidence="4 5" key="1">
    <citation type="journal article" date="2014" name="Genome Biol. Evol.">
        <title>The secreted proteins of Achlya hypogyna and Thraustotheca clavata identify the ancestral oomycete secretome and reveal gene acquisitions by horizontal gene transfer.</title>
        <authorList>
            <person name="Misner I."/>
            <person name="Blouin N."/>
            <person name="Leonard G."/>
            <person name="Richards T.A."/>
            <person name="Lane C.E."/>
        </authorList>
    </citation>
    <scope>NUCLEOTIDE SEQUENCE [LARGE SCALE GENOMIC DNA]</scope>
    <source>
        <strain evidence="4 5">ATCC 34112</strain>
    </source>
</reference>
<dbReference type="SMART" id="SM00333">
    <property type="entry name" value="TUDOR"/>
    <property type="match status" value="1"/>
</dbReference>
<dbReference type="InterPro" id="IPR002999">
    <property type="entry name" value="Tudor"/>
</dbReference>
<dbReference type="PANTHER" id="PTHR13681">
    <property type="entry name" value="SURVIVAL OF MOTOR NEURON-RELATED-SPLICING FACTOR 30-RELATED"/>
    <property type="match status" value="1"/>
</dbReference>